<sequence length="104" mass="11384">MASVSGGAPKWRSLIDAPVHAVLKNEIDIKIFGHNFGSAGCLQSTKRTNVMLSRARVAQYVVGNWDWVVDRSFAKVSGKLNAYFDEADLVLDKRTDYAIAPTVG</sequence>
<organism evidence="1 2">
    <name type="scientific">Aspergillus candidus</name>
    <dbReference type="NCBI Taxonomy" id="41067"/>
    <lineage>
        <taxon>Eukaryota</taxon>
        <taxon>Fungi</taxon>
        <taxon>Dikarya</taxon>
        <taxon>Ascomycota</taxon>
        <taxon>Pezizomycotina</taxon>
        <taxon>Eurotiomycetes</taxon>
        <taxon>Eurotiomycetidae</taxon>
        <taxon>Eurotiales</taxon>
        <taxon>Aspergillaceae</taxon>
        <taxon>Aspergillus</taxon>
        <taxon>Aspergillus subgen. Circumdati</taxon>
    </lineage>
</organism>
<dbReference type="RefSeq" id="XP_024674617.1">
    <property type="nucleotide sequence ID" value="XM_024820152.1"/>
</dbReference>
<dbReference type="Gene3D" id="3.40.50.300">
    <property type="entry name" value="P-loop containing nucleotide triphosphate hydrolases"/>
    <property type="match status" value="1"/>
</dbReference>
<gene>
    <name evidence="1" type="ORF">BDW47DRAFT_89356</name>
</gene>
<dbReference type="InterPro" id="IPR027417">
    <property type="entry name" value="P-loop_NTPase"/>
</dbReference>
<reference evidence="1 2" key="1">
    <citation type="submission" date="2017-12" db="EMBL/GenBank/DDBJ databases">
        <authorList>
            <consortium name="DOE Joint Genome Institute"/>
            <person name="Haridas S."/>
            <person name="Kjaerbolling I."/>
            <person name="Vesth T.C."/>
            <person name="Frisvad J.C."/>
            <person name="Nybo J.L."/>
            <person name="Theobald S."/>
            <person name="Kuo A."/>
            <person name="Bowyer P."/>
            <person name="Matsuda Y."/>
            <person name="Mondo S."/>
            <person name="Lyhne E.K."/>
            <person name="Kogle M.E."/>
            <person name="Clum A."/>
            <person name="Lipzen A."/>
            <person name="Salamov A."/>
            <person name="Ngan C.Y."/>
            <person name="Daum C."/>
            <person name="Chiniquy J."/>
            <person name="Barry K."/>
            <person name="LaButti K."/>
            <person name="Simmons B.A."/>
            <person name="Magnuson J.K."/>
            <person name="Mortensen U.H."/>
            <person name="Larsen T.O."/>
            <person name="Grigoriev I.V."/>
            <person name="Baker S.E."/>
            <person name="Andersen M.R."/>
            <person name="Nordberg H.P."/>
            <person name="Cantor M.N."/>
            <person name="Hua S.X."/>
        </authorList>
    </citation>
    <scope>NUCLEOTIDE SEQUENCE [LARGE SCALE GENOMIC DNA]</scope>
    <source>
        <strain evidence="1 2">CBS 102.13</strain>
    </source>
</reference>
<dbReference type="AlphaFoldDB" id="A0A2I2FIZ5"/>
<evidence type="ECO:0000313" key="2">
    <source>
        <dbReference type="Proteomes" id="UP000234585"/>
    </source>
</evidence>
<dbReference type="STRING" id="41067.A0A2I2FIZ5"/>
<evidence type="ECO:0000313" key="1">
    <source>
        <dbReference type="EMBL" id="PLB40605.1"/>
    </source>
</evidence>
<protein>
    <recommendedName>
        <fullName evidence="3">DNA2/NAM7 helicase-like C-terminal domain-containing protein</fullName>
    </recommendedName>
</protein>
<keyword evidence="2" id="KW-1185">Reference proteome</keyword>
<evidence type="ECO:0008006" key="3">
    <source>
        <dbReference type="Google" id="ProtNLM"/>
    </source>
</evidence>
<dbReference type="OrthoDB" id="4423012at2759"/>
<dbReference type="EMBL" id="KZ559124">
    <property type="protein sequence ID" value="PLB40605.1"/>
    <property type="molecule type" value="Genomic_DNA"/>
</dbReference>
<proteinExistence type="predicted"/>
<name>A0A2I2FIZ5_ASPCN</name>
<dbReference type="GeneID" id="36527312"/>
<accession>A0A2I2FIZ5</accession>
<dbReference type="Proteomes" id="UP000234585">
    <property type="component" value="Unassembled WGS sequence"/>
</dbReference>